<name>A0A7W6JNN6_9SPHN</name>
<dbReference type="AlphaFoldDB" id="A0A7W6JNN6"/>
<dbReference type="EMBL" id="JACIEH010000001">
    <property type="protein sequence ID" value="MBB4096628.1"/>
    <property type="molecule type" value="Genomic_DNA"/>
</dbReference>
<sequence>MILPTILALLLAQNPERPVKLADGGFCAGIAWVDVGLDGDVIAEWGPDFTVYRYRGPSERWGVYSGMFAQTGNGRERLFERDGVQVDRISQNGQFAGYVAEDRGHRQNHFFGPVFKGNLGDLAFFRRVDFGASGKQKCERHPVQ</sequence>
<dbReference type="RefSeq" id="WP_183993662.1">
    <property type="nucleotide sequence ID" value="NZ_JACIEH010000001.1"/>
</dbReference>
<protein>
    <submittedName>
        <fullName evidence="1">Uncharacterized protein</fullName>
    </submittedName>
</protein>
<proteinExistence type="predicted"/>
<gene>
    <name evidence="1" type="ORF">GGR46_000161</name>
</gene>
<dbReference type="Proteomes" id="UP000557392">
    <property type="component" value="Unassembled WGS sequence"/>
</dbReference>
<evidence type="ECO:0000313" key="2">
    <source>
        <dbReference type="Proteomes" id="UP000557392"/>
    </source>
</evidence>
<evidence type="ECO:0000313" key="1">
    <source>
        <dbReference type="EMBL" id="MBB4096628.1"/>
    </source>
</evidence>
<organism evidence="1 2">
    <name type="scientific">Sphingomonas kyeonggiensis</name>
    <dbReference type="NCBI Taxonomy" id="1268553"/>
    <lineage>
        <taxon>Bacteria</taxon>
        <taxon>Pseudomonadati</taxon>
        <taxon>Pseudomonadota</taxon>
        <taxon>Alphaproteobacteria</taxon>
        <taxon>Sphingomonadales</taxon>
        <taxon>Sphingomonadaceae</taxon>
        <taxon>Sphingomonas</taxon>
    </lineage>
</organism>
<accession>A0A7W6JNN6</accession>
<keyword evidence="2" id="KW-1185">Reference proteome</keyword>
<reference evidence="1 2" key="1">
    <citation type="submission" date="2020-08" db="EMBL/GenBank/DDBJ databases">
        <title>Genomic Encyclopedia of Type Strains, Phase IV (KMG-IV): sequencing the most valuable type-strain genomes for metagenomic binning, comparative biology and taxonomic classification.</title>
        <authorList>
            <person name="Goeker M."/>
        </authorList>
    </citation>
    <scope>NUCLEOTIDE SEQUENCE [LARGE SCALE GENOMIC DNA]</scope>
    <source>
        <strain evidence="1 2">DSM 101806</strain>
    </source>
</reference>
<comment type="caution">
    <text evidence="1">The sequence shown here is derived from an EMBL/GenBank/DDBJ whole genome shotgun (WGS) entry which is preliminary data.</text>
</comment>